<dbReference type="Pfam" id="PF01595">
    <property type="entry name" value="CNNM"/>
    <property type="match status" value="1"/>
</dbReference>
<reference evidence="14 15" key="1">
    <citation type="submission" date="2020-01" db="EMBL/GenBank/DDBJ databases">
        <authorList>
            <person name="Gulvik C.A."/>
            <person name="Batra D.G."/>
        </authorList>
    </citation>
    <scope>NUCLEOTIDE SEQUENCE [LARGE SCALE GENOMIC DNA]</scope>
    <source>
        <strain evidence="14 15">W9323</strain>
    </source>
</reference>
<dbReference type="Pfam" id="PF00571">
    <property type="entry name" value="CBS"/>
    <property type="match status" value="2"/>
</dbReference>
<dbReference type="PANTHER" id="PTHR43099:SF2">
    <property type="entry name" value="UPF0053 PROTEIN YRKA"/>
    <property type="match status" value="1"/>
</dbReference>
<comment type="similarity">
    <text evidence="2">Belongs to the UPF0053 family.</text>
</comment>
<proteinExistence type="inferred from homology"/>
<evidence type="ECO:0000256" key="9">
    <source>
        <dbReference type="PROSITE-ProRule" id="PRU00703"/>
    </source>
</evidence>
<evidence type="ECO:0000256" key="6">
    <source>
        <dbReference type="ARBA" id="ARBA00022989"/>
    </source>
</evidence>
<accession>A0A7D4B1D9</accession>
<dbReference type="InterPro" id="IPR002550">
    <property type="entry name" value="CNNM"/>
</dbReference>
<dbReference type="SUPFAM" id="SSF54631">
    <property type="entry name" value="CBS-domain pair"/>
    <property type="match status" value="1"/>
</dbReference>
<dbReference type="PANTHER" id="PTHR43099">
    <property type="entry name" value="UPF0053 PROTEIN YRKA"/>
    <property type="match status" value="1"/>
</dbReference>
<sequence>MDGDGVLTITFYAGIVIFLVLLNGFFVASEIAILRVHNHPYTPPASKRLQKTGVEADTFLSASQLGITFTSLSLGWLGGSALSDMFLPAWGTIGLPLWAIDGISLIIPFILMTFLHLILGEIIPKALANRQPEVVTQWAVKPLHLFYRLCKPIILIVHYVIRNIPRDSDSDVIRQPEATRDEIKMMLAHSHKNGHINSEELNLLENVLQSANRMGREVMTPRVNMVCLYRTQTLEEGWRIAQQSGYTKFPLCGKDKDDIIGIVHTRDLYEARLKSEKITLESISRLEVLVPETMELTKIMGNLQQKQEKMAIVVDEYGGTAGLITSDDITDAIFGGKRNPGIPNQEKPDGIPIHPNSLIHQVNSRLHTAICAPDHHTIGEWLFSQLGRIPEKGDQVEKDGWIFVVTEVWNQQLSKLRVIPVTNSSDSNLITIHTAS</sequence>
<evidence type="ECO:0000256" key="8">
    <source>
        <dbReference type="ARBA" id="ARBA00023136"/>
    </source>
</evidence>
<dbReference type="Gene3D" id="3.10.580.10">
    <property type="entry name" value="CBS-domain"/>
    <property type="match status" value="1"/>
</dbReference>
<evidence type="ECO:0000313" key="14">
    <source>
        <dbReference type="EMBL" id="QKG83506.1"/>
    </source>
</evidence>
<evidence type="ECO:0000256" key="10">
    <source>
        <dbReference type="PROSITE-ProRule" id="PRU01193"/>
    </source>
</evidence>
<dbReference type="InterPro" id="IPR000644">
    <property type="entry name" value="CBS_dom"/>
</dbReference>
<gene>
    <name evidence="14" type="ORF">GXN76_02810</name>
</gene>
<feature type="transmembrane region" description="Helical" evidence="11">
    <location>
        <begin position="97"/>
        <end position="119"/>
    </location>
</feature>
<evidence type="ECO:0000256" key="7">
    <source>
        <dbReference type="ARBA" id="ARBA00023122"/>
    </source>
</evidence>
<keyword evidence="7 9" id="KW-0129">CBS domain</keyword>
<dbReference type="SMART" id="SM01091">
    <property type="entry name" value="CorC_HlyC"/>
    <property type="match status" value="1"/>
</dbReference>
<name>A0A7D4B1D9_9BACL</name>
<keyword evidence="5" id="KW-0677">Repeat</keyword>
<keyword evidence="6 10" id="KW-1133">Transmembrane helix</keyword>
<evidence type="ECO:0000256" key="3">
    <source>
        <dbReference type="ARBA" id="ARBA00022475"/>
    </source>
</evidence>
<dbReference type="KEGG" id="kpul:GXN76_02810"/>
<feature type="transmembrane region" description="Helical" evidence="11">
    <location>
        <begin position="12"/>
        <end position="37"/>
    </location>
</feature>
<dbReference type="InterPro" id="IPR016169">
    <property type="entry name" value="FAD-bd_PCMH_sub2"/>
</dbReference>
<keyword evidence="15" id="KW-1185">Reference proteome</keyword>
<keyword evidence="3" id="KW-1003">Cell membrane</keyword>
<dbReference type="InterPro" id="IPR051676">
    <property type="entry name" value="UPF0053_domain"/>
</dbReference>
<dbReference type="AlphaFoldDB" id="A0A7D4B1D9"/>
<evidence type="ECO:0000313" key="15">
    <source>
        <dbReference type="Proteomes" id="UP000503088"/>
    </source>
</evidence>
<dbReference type="SUPFAM" id="SSF56176">
    <property type="entry name" value="FAD-binding/transporter-associated domain-like"/>
    <property type="match status" value="1"/>
</dbReference>
<dbReference type="PROSITE" id="PS51371">
    <property type="entry name" value="CBS"/>
    <property type="match status" value="1"/>
</dbReference>
<comment type="subcellular location">
    <subcellularLocation>
        <location evidence="1">Cell membrane</location>
        <topology evidence="1">Multi-pass membrane protein</topology>
    </subcellularLocation>
</comment>
<feature type="domain" description="CNNM transmembrane" evidence="13">
    <location>
        <begin position="5"/>
        <end position="200"/>
    </location>
</feature>
<dbReference type="PROSITE" id="PS51846">
    <property type="entry name" value="CNNM"/>
    <property type="match status" value="1"/>
</dbReference>
<dbReference type="InterPro" id="IPR046342">
    <property type="entry name" value="CBS_dom_sf"/>
</dbReference>
<dbReference type="Proteomes" id="UP000503088">
    <property type="component" value="Chromosome"/>
</dbReference>
<evidence type="ECO:0000256" key="1">
    <source>
        <dbReference type="ARBA" id="ARBA00004651"/>
    </source>
</evidence>
<dbReference type="GO" id="GO:0050660">
    <property type="term" value="F:flavin adenine dinucleotide binding"/>
    <property type="evidence" value="ECO:0007669"/>
    <property type="project" value="InterPro"/>
</dbReference>
<dbReference type="RefSeq" id="WP_173220308.1">
    <property type="nucleotide sequence ID" value="NZ_CP048104.1"/>
</dbReference>
<evidence type="ECO:0000256" key="4">
    <source>
        <dbReference type="ARBA" id="ARBA00022692"/>
    </source>
</evidence>
<dbReference type="InterPro" id="IPR005170">
    <property type="entry name" value="Transptr-assoc_dom"/>
</dbReference>
<dbReference type="EMBL" id="CP048104">
    <property type="protein sequence ID" value="QKG83506.1"/>
    <property type="molecule type" value="Genomic_DNA"/>
</dbReference>
<evidence type="ECO:0000256" key="5">
    <source>
        <dbReference type="ARBA" id="ARBA00022737"/>
    </source>
</evidence>
<evidence type="ECO:0000259" key="13">
    <source>
        <dbReference type="PROSITE" id="PS51846"/>
    </source>
</evidence>
<protein>
    <submittedName>
        <fullName evidence="14">HlyC/CorC family transporter</fullName>
    </submittedName>
</protein>
<dbReference type="GO" id="GO:0005886">
    <property type="term" value="C:plasma membrane"/>
    <property type="evidence" value="ECO:0007669"/>
    <property type="project" value="UniProtKB-SubCell"/>
</dbReference>
<evidence type="ECO:0000256" key="2">
    <source>
        <dbReference type="ARBA" id="ARBA00006337"/>
    </source>
</evidence>
<dbReference type="CDD" id="cd04590">
    <property type="entry name" value="CBS_pair_CorC_HlyC_assoc"/>
    <property type="match status" value="1"/>
</dbReference>
<evidence type="ECO:0000256" key="11">
    <source>
        <dbReference type="SAM" id="Phobius"/>
    </source>
</evidence>
<dbReference type="Gene3D" id="3.30.465.10">
    <property type="match status" value="1"/>
</dbReference>
<feature type="domain" description="CBS" evidence="12">
    <location>
        <begin position="219"/>
        <end position="278"/>
    </location>
</feature>
<evidence type="ECO:0000259" key="12">
    <source>
        <dbReference type="PROSITE" id="PS51371"/>
    </source>
</evidence>
<keyword evidence="4 10" id="KW-0812">Transmembrane</keyword>
<organism evidence="14 15">
    <name type="scientific">Kroppenstedtia pulmonis</name>
    <dbReference type="NCBI Taxonomy" id="1380685"/>
    <lineage>
        <taxon>Bacteria</taxon>
        <taxon>Bacillati</taxon>
        <taxon>Bacillota</taxon>
        <taxon>Bacilli</taxon>
        <taxon>Bacillales</taxon>
        <taxon>Thermoactinomycetaceae</taxon>
        <taxon>Kroppenstedtia</taxon>
    </lineage>
</organism>
<dbReference type="Gene3D" id="3.90.1280.20">
    <property type="match status" value="1"/>
</dbReference>
<keyword evidence="8 10" id="KW-0472">Membrane</keyword>
<dbReference type="InterPro" id="IPR044751">
    <property type="entry name" value="Ion_transp-like_CBS"/>
</dbReference>
<feature type="transmembrane region" description="Helical" evidence="11">
    <location>
        <begin position="58"/>
        <end position="77"/>
    </location>
</feature>
<dbReference type="InterPro" id="IPR036318">
    <property type="entry name" value="FAD-bd_PCMH-like_sf"/>
</dbReference>
<dbReference type="Pfam" id="PF03471">
    <property type="entry name" value="CorC_HlyC"/>
    <property type="match status" value="1"/>
</dbReference>